<reference evidence="5" key="1">
    <citation type="submission" date="2020-05" db="EMBL/GenBank/DDBJ databases">
        <authorList>
            <person name="Chiriac C."/>
            <person name="Salcher M."/>
            <person name="Ghai R."/>
            <person name="Kavagutti S V."/>
        </authorList>
    </citation>
    <scope>NUCLEOTIDE SEQUENCE</scope>
</reference>
<dbReference type="InterPro" id="IPR050109">
    <property type="entry name" value="HTH-type_TetR-like_transc_reg"/>
</dbReference>
<gene>
    <name evidence="5" type="ORF">UFOPK1835_01833</name>
</gene>
<keyword evidence="2" id="KW-0238">DNA-binding</keyword>
<dbReference type="Gene3D" id="1.10.357.10">
    <property type="entry name" value="Tetracycline Repressor, domain 2"/>
    <property type="match status" value="1"/>
</dbReference>
<dbReference type="PANTHER" id="PTHR30055">
    <property type="entry name" value="HTH-TYPE TRANSCRIPTIONAL REGULATOR RUTR"/>
    <property type="match status" value="1"/>
</dbReference>
<protein>
    <submittedName>
        <fullName evidence="5">Unannotated protein</fullName>
    </submittedName>
</protein>
<evidence type="ECO:0000256" key="3">
    <source>
        <dbReference type="ARBA" id="ARBA00023163"/>
    </source>
</evidence>
<dbReference type="Pfam" id="PF19352">
    <property type="entry name" value="TetR_C_38"/>
    <property type="match status" value="1"/>
</dbReference>
<dbReference type="GO" id="GO:0003700">
    <property type="term" value="F:DNA-binding transcription factor activity"/>
    <property type="evidence" value="ECO:0007669"/>
    <property type="project" value="TreeGrafter"/>
</dbReference>
<dbReference type="PANTHER" id="PTHR30055:SF234">
    <property type="entry name" value="HTH-TYPE TRANSCRIPTIONAL REGULATOR BETI"/>
    <property type="match status" value="1"/>
</dbReference>
<dbReference type="AlphaFoldDB" id="A0A6J6IB78"/>
<feature type="domain" description="HTH tetR-type" evidence="4">
    <location>
        <begin position="19"/>
        <end position="79"/>
    </location>
</feature>
<keyword evidence="1" id="KW-0805">Transcription regulation</keyword>
<evidence type="ECO:0000259" key="4">
    <source>
        <dbReference type="PROSITE" id="PS50977"/>
    </source>
</evidence>
<proteinExistence type="predicted"/>
<dbReference type="InterPro" id="IPR011075">
    <property type="entry name" value="TetR_C"/>
</dbReference>
<name>A0A6J6IB78_9ZZZZ</name>
<dbReference type="InterPro" id="IPR001647">
    <property type="entry name" value="HTH_TetR"/>
</dbReference>
<sequence>MTDPGDVSTVDRLPGRRGQVTRQKLLDAATGLLESSTYRDLKVVDIARDAGTSPATFYQYFADVEDAVLAIADEMASNVGPDLASRIVGRTWSGEDAWQASLDIADGFIELWDRDRPVLRVIDLATDEGDARFRNVRTRLLGAPAEAFVEVLQSRDPSASRSVALSDAGVLVSMLAHVAAHRDGLEQWGARGTDLRSSMARVVFTTMTGQSVPDSF</sequence>
<evidence type="ECO:0000256" key="2">
    <source>
        <dbReference type="ARBA" id="ARBA00023125"/>
    </source>
</evidence>
<dbReference type="GO" id="GO:0000976">
    <property type="term" value="F:transcription cis-regulatory region binding"/>
    <property type="evidence" value="ECO:0007669"/>
    <property type="project" value="TreeGrafter"/>
</dbReference>
<keyword evidence="3" id="KW-0804">Transcription</keyword>
<accession>A0A6J6IB78</accession>
<dbReference type="PROSITE" id="PS50977">
    <property type="entry name" value="HTH_TETR_2"/>
    <property type="match status" value="1"/>
</dbReference>
<dbReference type="EMBL" id="CAEZUP010000106">
    <property type="protein sequence ID" value="CAB4621673.1"/>
    <property type="molecule type" value="Genomic_DNA"/>
</dbReference>
<organism evidence="5">
    <name type="scientific">freshwater metagenome</name>
    <dbReference type="NCBI Taxonomy" id="449393"/>
    <lineage>
        <taxon>unclassified sequences</taxon>
        <taxon>metagenomes</taxon>
        <taxon>ecological metagenomes</taxon>
    </lineage>
</organism>
<dbReference type="InterPro" id="IPR009057">
    <property type="entry name" value="Homeodomain-like_sf"/>
</dbReference>
<dbReference type="SUPFAM" id="SSF46689">
    <property type="entry name" value="Homeodomain-like"/>
    <property type="match status" value="1"/>
</dbReference>
<dbReference type="Pfam" id="PF00440">
    <property type="entry name" value="TetR_N"/>
    <property type="match status" value="1"/>
</dbReference>
<evidence type="ECO:0000256" key="1">
    <source>
        <dbReference type="ARBA" id="ARBA00023015"/>
    </source>
</evidence>
<evidence type="ECO:0000313" key="5">
    <source>
        <dbReference type="EMBL" id="CAB4621673.1"/>
    </source>
</evidence>